<dbReference type="SUPFAM" id="SSF89796">
    <property type="entry name" value="CoA-transferase family III (CaiB/BaiF)"/>
    <property type="match status" value="1"/>
</dbReference>
<dbReference type="Pfam" id="PF02515">
    <property type="entry name" value="CoA_transf_3"/>
    <property type="match status" value="1"/>
</dbReference>
<dbReference type="PANTHER" id="PTHR48228:SF5">
    <property type="entry name" value="ALPHA-METHYLACYL-COA RACEMASE"/>
    <property type="match status" value="1"/>
</dbReference>
<dbReference type="EMBL" id="JADJUC010000003">
    <property type="protein sequence ID" value="MBK8523405.1"/>
    <property type="molecule type" value="Genomic_DNA"/>
</dbReference>
<proteinExistence type="predicted"/>
<comment type="caution">
    <text evidence="1">The sequence shown here is derived from an EMBL/GenBank/DDBJ whole genome shotgun (WGS) entry which is preliminary data.</text>
</comment>
<dbReference type="Gene3D" id="3.30.1540.10">
    <property type="entry name" value="formyl-coa transferase, domain 3"/>
    <property type="match status" value="1"/>
</dbReference>
<gene>
    <name evidence="1" type="ORF">IPL58_04325</name>
</gene>
<dbReference type="InterPro" id="IPR050509">
    <property type="entry name" value="CoA-transferase_III"/>
</dbReference>
<organism evidence="1 2">
    <name type="scientific">Candidatus Proximibacter danicus</name>
    <dbReference type="NCBI Taxonomy" id="2954365"/>
    <lineage>
        <taxon>Bacteria</taxon>
        <taxon>Pseudomonadati</taxon>
        <taxon>Pseudomonadota</taxon>
        <taxon>Betaproteobacteria</taxon>
        <taxon>Candidatus Proximibacter</taxon>
    </lineage>
</organism>
<name>A0A9D7JZ35_9PROT</name>
<dbReference type="InterPro" id="IPR023606">
    <property type="entry name" value="CoA-Trfase_III_dom_1_sf"/>
</dbReference>
<dbReference type="GO" id="GO:0016740">
    <property type="term" value="F:transferase activity"/>
    <property type="evidence" value="ECO:0007669"/>
    <property type="project" value="UniProtKB-KW"/>
</dbReference>
<dbReference type="Proteomes" id="UP000886689">
    <property type="component" value="Unassembled WGS sequence"/>
</dbReference>
<dbReference type="PANTHER" id="PTHR48228">
    <property type="entry name" value="SUCCINYL-COA--D-CITRAMALATE COA-TRANSFERASE"/>
    <property type="match status" value="1"/>
</dbReference>
<dbReference type="AlphaFoldDB" id="A0A9D7JZ35"/>
<accession>A0A9D7JZ35</accession>
<dbReference type="InterPro" id="IPR003673">
    <property type="entry name" value="CoA-Trfase_fam_III"/>
</dbReference>
<sequence>MSKAPLSGVRVLDLSRLLPGPVASLHLADLGADVIKIEDTGVGDYARTMGDGPDGLDGTSFFFRAVNRNKRGLTLDLKQAQGREALLRLVAGADILLESFRPGVMERLGLGYETLRASNPRLVYCAITGYGQDGPWALRAGHDLNYIAQAGVLEQTGTAGGPPAIPALQIGDLLGGAMTAVSAMLAALFKARATGEGSFVDVAMSDSVLAHNLFPLFALQAEGALSPRGGDLLTGGHANYGVYRTQDGKYMAVAPLEEKFWVMFCDAVGRPELKARYAETAAPELRIELENLFASRPQAEWTALFDQVDCCITPVLTLPEALAHPQTQARGMPKLAMALKKSPPCGNYVSSDCGRSP</sequence>
<evidence type="ECO:0000313" key="1">
    <source>
        <dbReference type="EMBL" id="MBK8523405.1"/>
    </source>
</evidence>
<protein>
    <submittedName>
        <fullName evidence="1">CoA transferase</fullName>
    </submittedName>
</protein>
<reference evidence="1" key="1">
    <citation type="submission" date="2020-10" db="EMBL/GenBank/DDBJ databases">
        <title>Connecting structure to function with the recovery of over 1000 high-quality activated sludge metagenome-assembled genomes encoding full-length rRNA genes using long-read sequencing.</title>
        <authorList>
            <person name="Singleton C.M."/>
            <person name="Petriglieri F."/>
            <person name="Kristensen J.M."/>
            <person name="Kirkegaard R.H."/>
            <person name="Michaelsen T.Y."/>
            <person name="Andersen M.H."/>
            <person name="Karst S.M."/>
            <person name="Dueholm M.S."/>
            <person name="Nielsen P.H."/>
            <person name="Albertsen M."/>
        </authorList>
    </citation>
    <scope>NUCLEOTIDE SEQUENCE</scope>
    <source>
        <strain evidence="1">Hirt_18-Q3-R61-65_BATAC.395</strain>
    </source>
</reference>
<evidence type="ECO:0000313" key="2">
    <source>
        <dbReference type="Proteomes" id="UP000886689"/>
    </source>
</evidence>
<dbReference type="Gene3D" id="3.40.50.10540">
    <property type="entry name" value="Crotonobetainyl-coa:carnitine coa-transferase, domain 1"/>
    <property type="match status" value="1"/>
</dbReference>
<dbReference type="InterPro" id="IPR044855">
    <property type="entry name" value="CoA-Trfase_III_dom3_sf"/>
</dbReference>
<keyword evidence="1" id="KW-0808">Transferase</keyword>